<dbReference type="EMBL" id="VJMH01005135">
    <property type="protein sequence ID" value="KAF0700155.1"/>
    <property type="molecule type" value="Genomic_DNA"/>
</dbReference>
<dbReference type="GO" id="GO:0016020">
    <property type="term" value="C:membrane"/>
    <property type="evidence" value="ECO:0007669"/>
    <property type="project" value="UniProtKB-SubCell"/>
</dbReference>
<evidence type="ECO:0000256" key="6">
    <source>
        <dbReference type="ARBA" id="ARBA00023180"/>
    </source>
</evidence>
<feature type="transmembrane region" description="Helical" evidence="7">
    <location>
        <begin position="98"/>
        <end position="119"/>
    </location>
</feature>
<name>A0A485KMH3_9STRA</name>
<sequence length="513" mass="55775">MSTVVPPTYLAALVLVFILVRLRRIASVSALLLQDVAYYLPPPASILESLNVPIAAKPKFQKPEKTIGERVQVMQFGMTPIRTGSLDKSLFFDVYDTLVLVTVAAVVVFAFMQFVPLGVADPSAYLLYGALAVALLFPFLIQYGMSSYEAKLGVGVALVSTIVALFSLFAPPGLLDVDVEGAAASMHNRWQLVLEAMGTSSSSSASSTLTPLWHALILGAVAGLISSTTFLPAFRFARMYTDFVSSKAIPASTKLLLHLNMALPLVVGLAYVRPLTTSWLVGANATRCHDDASSSWIAPRDCGAIGVVSESTWRNARLYVVVAAALVRLLCYRSHMQYFLLEAKPKATALLLVKGRVDTQAIVDAIVVPLQYLPVVCVQYLAPAVLWLASALLLQRKAHRCFGVFDFLFAVGAIPMIPSLQCAATTAAMLPAAPAFHWSGPDELSWTDLADLVQGLHAFPVAEPLWFESVLGFLVWWSATSWFVLSLVGLVYWRHAEKLQQNWSVGRRQTKVA</sequence>
<evidence type="ECO:0000256" key="5">
    <source>
        <dbReference type="ARBA" id="ARBA00023136"/>
    </source>
</evidence>
<organism evidence="9 10">
    <name type="scientific">Aphanomyces stellatus</name>
    <dbReference type="NCBI Taxonomy" id="120398"/>
    <lineage>
        <taxon>Eukaryota</taxon>
        <taxon>Sar</taxon>
        <taxon>Stramenopiles</taxon>
        <taxon>Oomycota</taxon>
        <taxon>Saprolegniomycetes</taxon>
        <taxon>Saprolegniales</taxon>
        <taxon>Verrucalvaceae</taxon>
        <taxon>Aphanomyces</taxon>
    </lineage>
</organism>
<dbReference type="OrthoDB" id="784140at2759"/>
<keyword evidence="4 7" id="KW-1133">Transmembrane helix</keyword>
<feature type="transmembrane region" description="Helical" evidence="7">
    <location>
        <begin position="125"/>
        <end position="145"/>
    </location>
</feature>
<keyword evidence="10" id="KW-1185">Reference proteome</keyword>
<feature type="transmembrane region" description="Helical" evidence="7">
    <location>
        <begin position="474"/>
        <end position="493"/>
    </location>
</feature>
<dbReference type="Pfam" id="PF10268">
    <property type="entry name" value="Tmemb_161AB"/>
    <property type="match status" value="1"/>
</dbReference>
<evidence type="ECO:0000256" key="4">
    <source>
        <dbReference type="ARBA" id="ARBA00022989"/>
    </source>
</evidence>
<reference evidence="8" key="2">
    <citation type="submission" date="2019-06" db="EMBL/GenBank/DDBJ databases">
        <title>Genomics analysis of Aphanomyces spp. identifies a new class of oomycete effector associated with host adaptation.</title>
        <authorList>
            <person name="Gaulin E."/>
        </authorList>
    </citation>
    <scope>NUCLEOTIDE SEQUENCE</scope>
    <source>
        <strain evidence="8">CBS 578.67</strain>
    </source>
</reference>
<feature type="transmembrane region" description="Helical" evidence="7">
    <location>
        <begin position="6"/>
        <end position="22"/>
    </location>
</feature>
<gene>
    <name evidence="9" type="primary">Aste57867_9283</name>
    <name evidence="8" type="ORF">As57867_009247</name>
    <name evidence="9" type="ORF">ASTE57867_9283</name>
</gene>
<reference evidence="9 10" key="1">
    <citation type="submission" date="2019-03" db="EMBL/GenBank/DDBJ databases">
        <authorList>
            <person name="Gaulin E."/>
            <person name="Dumas B."/>
        </authorList>
    </citation>
    <scope>NUCLEOTIDE SEQUENCE [LARGE SCALE GENOMIC DNA]</scope>
    <source>
        <strain evidence="9">CBS 568.67</strain>
    </source>
</reference>
<feature type="transmembrane region" description="Helical" evidence="7">
    <location>
        <begin position="255"/>
        <end position="272"/>
    </location>
</feature>
<evidence type="ECO:0000313" key="9">
    <source>
        <dbReference type="EMBL" id="VFT86165.1"/>
    </source>
</evidence>
<protein>
    <submittedName>
        <fullName evidence="9">Aste57867_9283 protein</fullName>
    </submittedName>
</protein>
<dbReference type="EMBL" id="CAADRA010005156">
    <property type="protein sequence ID" value="VFT86165.1"/>
    <property type="molecule type" value="Genomic_DNA"/>
</dbReference>
<feature type="transmembrane region" description="Helical" evidence="7">
    <location>
        <begin position="152"/>
        <end position="170"/>
    </location>
</feature>
<keyword evidence="3 7" id="KW-0812">Transmembrane</keyword>
<feature type="transmembrane region" description="Helical" evidence="7">
    <location>
        <begin position="212"/>
        <end position="234"/>
    </location>
</feature>
<evidence type="ECO:0000256" key="7">
    <source>
        <dbReference type="SAM" id="Phobius"/>
    </source>
</evidence>
<dbReference type="PANTHER" id="PTHR13624">
    <property type="entry name" value="RE42071P"/>
    <property type="match status" value="1"/>
</dbReference>
<evidence type="ECO:0000313" key="8">
    <source>
        <dbReference type="EMBL" id="KAF0700155.1"/>
    </source>
</evidence>
<keyword evidence="6" id="KW-0325">Glycoprotein</keyword>
<keyword evidence="5 7" id="KW-0472">Membrane</keyword>
<dbReference type="PANTHER" id="PTHR13624:SF6">
    <property type="entry name" value="EMEI"/>
    <property type="match status" value="1"/>
</dbReference>
<dbReference type="AlphaFoldDB" id="A0A485KMH3"/>
<comment type="similarity">
    <text evidence="2">Belongs to the TMEM161 family.</text>
</comment>
<accession>A0A485KMH3</accession>
<proteinExistence type="inferred from homology"/>
<evidence type="ECO:0000313" key="10">
    <source>
        <dbReference type="Proteomes" id="UP000332933"/>
    </source>
</evidence>
<evidence type="ECO:0000256" key="3">
    <source>
        <dbReference type="ARBA" id="ARBA00022692"/>
    </source>
</evidence>
<evidence type="ECO:0000256" key="1">
    <source>
        <dbReference type="ARBA" id="ARBA00004141"/>
    </source>
</evidence>
<feature type="transmembrane region" description="Helical" evidence="7">
    <location>
        <begin position="372"/>
        <end position="394"/>
    </location>
</feature>
<comment type="subcellular location">
    <subcellularLocation>
        <location evidence="1">Membrane</location>
        <topology evidence="1">Multi-pass membrane protein</topology>
    </subcellularLocation>
</comment>
<dbReference type="Proteomes" id="UP000332933">
    <property type="component" value="Unassembled WGS sequence"/>
</dbReference>
<feature type="transmembrane region" description="Helical" evidence="7">
    <location>
        <begin position="401"/>
        <end position="420"/>
    </location>
</feature>
<dbReference type="InterPro" id="IPR019395">
    <property type="entry name" value="Transmembrane_161A/B"/>
</dbReference>
<evidence type="ECO:0000256" key="2">
    <source>
        <dbReference type="ARBA" id="ARBA00009706"/>
    </source>
</evidence>